<evidence type="ECO:0000256" key="4">
    <source>
        <dbReference type="ARBA" id="ARBA00023015"/>
    </source>
</evidence>
<dbReference type="GeneTree" id="ENSGT00950000183072"/>
<keyword evidence="4" id="KW-0805">Transcription regulation</keyword>
<dbReference type="Pfam" id="PF16019">
    <property type="entry name" value="CSRNP_N"/>
    <property type="match status" value="1"/>
</dbReference>
<keyword evidence="5" id="KW-0238">DNA-binding</keyword>
<evidence type="ECO:0000313" key="11">
    <source>
        <dbReference type="Ensembl" id="ENSGMOP00000044399.1"/>
    </source>
</evidence>
<keyword evidence="12" id="KW-1185">Reference proteome</keyword>
<comment type="subcellular location">
    <subcellularLocation>
        <location evidence="1">Nucleus</location>
    </subcellularLocation>
</comment>
<evidence type="ECO:0000256" key="2">
    <source>
        <dbReference type="ARBA" id="ARBA00008548"/>
    </source>
</evidence>
<dbReference type="KEGG" id="gmh:115548525"/>
<name>A0A8C5BA79_GADMO</name>
<evidence type="ECO:0000313" key="12">
    <source>
        <dbReference type="Proteomes" id="UP000694546"/>
    </source>
</evidence>
<dbReference type="GO" id="GO:0005634">
    <property type="term" value="C:nucleus"/>
    <property type="evidence" value="ECO:0007669"/>
    <property type="project" value="UniProtKB-SubCell"/>
</dbReference>
<feature type="compositionally biased region" description="Low complexity" evidence="9">
    <location>
        <begin position="26"/>
        <end position="45"/>
    </location>
</feature>
<sequence length="622" mass="68159">MTIDRPDAEMRGVLKRRFAEVEEEASYVSSSPSSSSSSSPLFSSEWESDGENQLILPAPRAPAQPASAPIGSFLSKWRRADGRGHNVRFDTVTVFHFPRCQGFVSVPSHGGASLGMVWNHSALHRYTLEEHAAARQRRHRERLLERLREDRLERWRNKLVTSGALDRSEADRLTVDQLPGGYLEVPMEHPAPDGGIWSLQPYSYRQRQALLRGAGVKHVDREEKRQLHSLRLSREACGCDCRGFCEPETCACSLAGIKCQMDRSSFPCGCSMDSCGNSQGRSEFNPGRVKTHYLHTAMRLHLEGRRPPGAANNHDDQREVPGRCGEDDRRGRVPERQTRQDGCPFGFSTEEEEEGGLLFPSVPPTTSTAFCLTPEPSELGEEGSSGGDTMDSSFSSSDLDAAEEGADGTPRRRSEVTEETGPLSCVLSRLDPQRTHCNATEDDLQHMSSTRPLPASPLSDPASPLEGAQTTVVVRQDEDSHRTPSPSTSSTSTGYLDENANEATDFFGEDSLEKFPDAALFTANSSCSSSSNGYVDLSVSSDSDLEFFDSDYLTCGGQLHNSFKGGGSLEGLRHLQTLTSCSLPQYPETPVCLLESLIGSSSEPIAEDAHMVTFSQLLEVLQ</sequence>
<feature type="region of interest" description="Disordered" evidence="9">
    <location>
        <begin position="23"/>
        <end position="45"/>
    </location>
</feature>
<evidence type="ECO:0000256" key="9">
    <source>
        <dbReference type="SAM" id="MobiDB-lite"/>
    </source>
</evidence>
<keyword evidence="3" id="KW-0053">Apoptosis</keyword>
<proteinExistence type="inferred from homology"/>
<comment type="similarity">
    <text evidence="2">Belongs to the AXUD1 family.</text>
</comment>
<dbReference type="InterPro" id="IPR023260">
    <property type="entry name" value="Cys/Ser-rich_nuc_prot"/>
</dbReference>
<feature type="compositionally biased region" description="Low complexity" evidence="9">
    <location>
        <begin position="483"/>
        <end position="493"/>
    </location>
</feature>
<evidence type="ECO:0000256" key="1">
    <source>
        <dbReference type="ARBA" id="ARBA00004123"/>
    </source>
</evidence>
<keyword evidence="7" id="KW-0804">Transcription</keyword>
<dbReference type="GO" id="GO:0006915">
    <property type="term" value="P:apoptotic process"/>
    <property type="evidence" value="ECO:0007669"/>
    <property type="project" value="UniProtKB-KW"/>
</dbReference>
<dbReference type="Ensembl" id="ENSGMOT00000048851.1">
    <property type="protein sequence ID" value="ENSGMOP00000044399.1"/>
    <property type="gene ID" value="ENSGMOG00000029051.1"/>
</dbReference>
<gene>
    <name evidence="11" type="primary">CSRNP1</name>
    <name evidence="11" type="synonym">LOC115548525</name>
</gene>
<reference evidence="11" key="1">
    <citation type="submission" date="2025-08" db="UniProtKB">
        <authorList>
            <consortium name="Ensembl"/>
        </authorList>
    </citation>
    <scope>IDENTIFICATION</scope>
</reference>
<evidence type="ECO:0000256" key="5">
    <source>
        <dbReference type="ARBA" id="ARBA00023125"/>
    </source>
</evidence>
<feature type="compositionally biased region" description="Low complexity" evidence="9">
    <location>
        <begin position="452"/>
        <end position="465"/>
    </location>
</feature>
<protein>
    <submittedName>
        <fullName evidence="11">Cysteine and serine rich nuclear protein 1</fullName>
    </submittedName>
</protein>
<dbReference type="InterPro" id="IPR031972">
    <property type="entry name" value="CSRNP_N"/>
</dbReference>
<dbReference type="GO" id="GO:0060215">
    <property type="term" value="P:primitive hemopoiesis"/>
    <property type="evidence" value="ECO:0007669"/>
    <property type="project" value="Ensembl"/>
</dbReference>
<feature type="compositionally biased region" description="Basic and acidic residues" evidence="9">
    <location>
        <begin position="313"/>
        <end position="339"/>
    </location>
</feature>
<dbReference type="GO" id="GO:0043565">
    <property type="term" value="F:sequence-specific DNA binding"/>
    <property type="evidence" value="ECO:0007669"/>
    <property type="project" value="TreeGrafter"/>
</dbReference>
<evidence type="ECO:0000259" key="10">
    <source>
        <dbReference type="Pfam" id="PF16019"/>
    </source>
</evidence>
<dbReference type="GO" id="GO:0000981">
    <property type="term" value="F:DNA-binding transcription factor activity, RNA polymerase II-specific"/>
    <property type="evidence" value="ECO:0007669"/>
    <property type="project" value="TreeGrafter"/>
</dbReference>
<dbReference type="PRINTS" id="PR02031">
    <property type="entry name" value="CYSSERRICHNP"/>
</dbReference>
<feature type="compositionally biased region" description="Low complexity" evidence="9">
    <location>
        <begin position="387"/>
        <end position="399"/>
    </location>
</feature>
<evidence type="ECO:0000256" key="7">
    <source>
        <dbReference type="ARBA" id="ARBA00023163"/>
    </source>
</evidence>
<dbReference type="AlphaFoldDB" id="A0A8C5BA79"/>
<feature type="region of interest" description="Disordered" evidence="9">
    <location>
        <begin position="304"/>
        <end position="497"/>
    </location>
</feature>
<accession>A0A8C5BA79</accession>
<evidence type="ECO:0000256" key="3">
    <source>
        <dbReference type="ARBA" id="ARBA00022703"/>
    </source>
</evidence>
<evidence type="ECO:0000256" key="8">
    <source>
        <dbReference type="ARBA" id="ARBA00023242"/>
    </source>
</evidence>
<dbReference type="Proteomes" id="UP000694546">
    <property type="component" value="Chromosome 8"/>
</dbReference>
<feature type="domain" description="Cysteine/serine-rich nuclear protein N-terminal" evidence="10">
    <location>
        <begin position="85"/>
        <end position="303"/>
    </location>
</feature>
<dbReference type="PANTHER" id="PTHR13580">
    <property type="entry name" value="TGF-BETA INDUCED APOPTOSIS PROTEIN"/>
    <property type="match status" value="1"/>
</dbReference>
<keyword evidence="8" id="KW-0539">Nucleus</keyword>
<dbReference type="OrthoDB" id="5946974at2759"/>
<evidence type="ECO:0000256" key="6">
    <source>
        <dbReference type="ARBA" id="ARBA00023159"/>
    </source>
</evidence>
<organism evidence="11 12">
    <name type="scientific">Gadus morhua</name>
    <name type="common">Atlantic cod</name>
    <dbReference type="NCBI Taxonomy" id="8049"/>
    <lineage>
        <taxon>Eukaryota</taxon>
        <taxon>Metazoa</taxon>
        <taxon>Chordata</taxon>
        <taxon>Craniata</taxon>
        <taxon>Vertebrata</taxon>
        <taxon>Euteleostomi</taxon>
        <taxon>Actinopterygii</taxon>
        <taxon>Neopterygii</taxon>
        <taxon>Teleostei</taxon>
        <taxon>Neoteleostei</taxon>
        <taxon>Acanthomorphata</taxon>
        <taxon>Zeiogadaria</taxon>
        <taxon>Gadariae</taxon>
        <taxon>Gadiformes</taxon>
        <taxon>Gadoidei</taxon>
        <taxon>Gadidae</taxon>
        <taxon>Gadus</taxon>
    </lineage>
</organism>
<keyword evidence="6" id="KW-0010">Activator</keyword>
<dbReference type="PANTHER" id="PTHR13580:SF10">
    <property type="entry name" value="CYSTEINE_SERINE-RICH NUCLEAR PROTEIN 1"/>
    <property type="match status" value="1"/>
</dbReference>
<reference evidence="11" key="2">
    <citation type="submission" date="2025-09" db="UniProtKB">
        <authorList>
            <consortium name="Ensembl"/>
        </authorList>
    </citation>
    <scope>IDENTIFICATION</scope>
</reference>